<accession>X0XCM4</accession>
<dbReference type="InterPro" id="IPR036267">
    <property type="entry name" value="RuvA_C_sf"/>
</dbReference>
<dbReference type="Pfam" id="PF14520">
    <property type="entry name" value="HHH_5"/>
    <property type="match status" value="1"/>
</dbReference>
<gene>
    <name evidence="2" type="ORF">S01H1_74129</name>
</gene>
<dbReference type="InterPro" id="IPR010994">
    <property type="entry name" value="RuvA_2-like"/>
</dbReference>
<feature type="domain" description="Holliday junction DNA helicase RuvA C-terminal" evidence="1">
    <location>
        <begin position="52"/>
        <end position="92"/>
    </location>
</feature>
<dbReference type="EMBL" id="BARS01049566">
    <property type="protein sequence ID" value="GAG34403.1"/>
    <property type="molecule type" value="Genomic_DNA"/>
</dbReference>
<dbReference type="SUPFAM" id="SSF46929">
    <property type="entry name" value="DNA helicase RuvA subunit, C-terminal domain"/>
    <property type="match status" value="1"/>
</dbReference>
<dbReference type="SUPFAM" id="SSF47781">
    <property type="entry name" value="RuvA domain 2-like"/>
    <property type="match status" value="1"/>
</dbReference>
<evidence type="ECO:0000313" key="2">
    <source>
        <dbReference type="EMBL" id="GAG34403.1"/>
    </source>
</evidence>
<dbReference type="CDD" id="cd14332">
    <property type="entry name" value="UBA_RuvA_C"/>
    <property type="match status" value="1"/>
</dbReference>
<feature type="non-terminal residue" evidence="2">
    <location>
        <position position="1"/>
    </location>
</feature>
<proteinExistence type="predicted"/>
<dbReference type="GO" id="GO:0005524">
    <property type="term" value="F:ATP binding"/>
    <property type="evidence" value="ECO:0007669"/>
    <property type="project" value="InterPro"/>
</dbReference>
<dbReference type="Gene3D" id="1.10.150.20">
    <property type="entry name" value="5' to 3' exonuclease, C-terminal subdomain"/>
    <property type="match status" value="1"/>
</dbReference>
<comment type="caution">
    <text evidence="2">The sequence shown here is derived from an EMBL/GenBank/DDBJ whole genome shotgun (WGS) entry which is preliminary data.</text>
</comment>
<sequence length="95" mass="10584">GAKNIVRAIQNADVNFFESIKGIGKKAAQRIIIDLKSKIGGLKDLEFETEVNRDLIEALKGLGFSKEEIKKSIKGIKKDLTIEEKIKAALKQQNF</sequence>
<dbReference type="GO" id="GO:0006281">
    <property type="term" value="P:DNA repair"/>
    <property type="evidence" value="ECO:0007669"/>
    <property type="project" value="InterPro"/>
</dbReference>
<dbReference type="Pfam" id="PF07499">
    <property type="entry name" value="RuvA_C"/>
    <property type="match status" value="1"/>
</dbReference>
<name>X0XCM4_9ZZZZ</name>
<dbReference type="GO" id="GO:0009378">
    <property type="term" value="F:four-way junction helicase activity"/>
    <property type="evidence" value="ECO:0007669"/>
    <property type="project" value="InterPro"/>
</dbReference>
<dbReference type="AlphaFoldDB" id="X0XCM4"/>
<dbReference type="GO" id="GO:0009379">
    <property type="term" value="C:Holliday junction helicase complex"/>
    <property type="evidence" value="ECO:0007669"/>
    <property type="project" value="InterPro"/>
</dbReference>
<organism evidence="2">
    <name type="scientific">marine sediment metagenome</name>
    <dbReference type="NCBI Taxonomy" id="412755"/>
    <lineage>
        <taxon>unclassified sequences</taxon>
        <taxon>metagenomes</taxon>
        <taxon>ecological metagenomes</taxon>
    </lineage>
</organism>
<evidence type="ECO:0000259" key="1">
    <source>
        <dbReference type="Pfam" id="PF07499"/>
    </source>
</evidence>
<protein>
    <recommendedName>
        <fullName evidence="1">Holliday junction DNA helicase RuvA C-terminal domain-containing protein</fullName>
    </recommendedName>
</protein>
<dbReference type="GO" id="GO:0006310">
    <property type="term" value="P:DNA recombination"/>
    <property type="evidence" value="ECO:0007669"/>
    <property type="project" value="InterPro"/>
</dbReference>
<dbReference type="InterPro" id="IPR011114">
    <property type="entry name" value="RuvA_C"/>
</dbReference>
<dbReference type="Gene3D" id="1.10.8.10">
    <property type="entry name" value="DNA helicase RuvA subunit, C-terminal domain"/>
    <property type="match status" value="1"/>
</dbReference>
<reference evidence="2" key="1">
    <citation type="journal article" date="2014" name="Front. Microbiol.">
        <title>High frequency of phylogenetically diverse reductive dehalogenase-homologous genes in deep subseafloor sedimentary metagenomes.</title>
        <authorList>
            <person name="Kawai M."/>
            <person name="Futagami T."/>
            <person name="Toyoda A."/>
            <person name="Takaki Y."/>
            <person name="Nishi S."/>
            <person name="Hori S."/>
            <person name="Arai W."/>
            <person name="Tsubouchi T."/>
            <person name="Morono Y."/>
            <person name="Uchiyama I."/>
            <person name="Ito T."/>
            <person name="Fujiyama A."/>
            <person name="Inagaki F."/>
            <person name="Takami H."/>
        </authorList>
    </citation>
    <scope>NUCLEOTIDE SEQUENCE</scope>
    <source>
        <strain evidence="2">Expedition CK06-06</strain>
    </source>
</reference>